<proteinExistence type="predicted"/>
<feature type="transmembrane region" description="Helical" evidence="5">
    <location>
        <begin position="123"/>
        <end position="149"/>
    </location>
</feature>
<protein>
    <submittedName>
        <fullName evidence="7">Etoposide-induced protein 2.4 (EI24)</fullName>
    </submittedName>
    <submittedName>
        <fullName evidence="6">Thiamine monophosphate kinase</fullName>
    </submittedName>
</protein>
<dbReference type="EMBL" id="RJVK01000002">
    <property type="protein sequence ID" value="ROR39836.1"/>
    <property type="molecule type" value="Genomic_DNA"/>
</dbReference>
<feature type="transmembrane region" description="Helical" evidence="5">
    <location>
        <begin position="12"/>
        <end position="34"/>
    </location>
</feature>
<dbReference type="EMBL" id="CP027432">
    <property type="protein sequence ID" value="QCI27978.1"/>
    <property type="molecule type" value="Genomic_DNA"/>
</dbReference>
<comment type="subcellular location">
    <subcellularLocation>
        <location evidence="1">Membrane</location>
        <topology evidence="1">Multi-pass membrane protein</topology>
    </subcellularLocation>
</comment>
<dbReference type="Proteomes" id="UP000298805">
    <property type="component" value="Chromosome"/>
</dbReference>
<evidence type="ECO:0000256" key="2">
    <source>
        <dbReference type="ARBA" id="ARBA00022692"/>
    </source>
</evidence>
<evidence type="ECO:0000313" key="6">
    <source>
        <dbReference type="EMBL" id="QCI27978.1"/>
    </source>
</evidence>
<dbReference type="InterPro" id="IPR059112">
    <property type="entry name" value="CysZ/EI24"/>
</dbReference>
<dbReference type="AlphaFoldDB" id="A0AAJ4RCB4"/>
<evidence type="ECO:0000313" key="7">
    <source>
        <dbReference type="EMBL" id="ROR39836.1"/>
    </source>
</evidence>
<feature type="transmembrane region" description="Helical" evidence="5">
    <location>
        <begin position="181"/>
        <end position="214"/>
    </location>
</feature>
<evidence type="ECO:0000256" key="5">
    <source>
        <dbReference type="SAM" id="Phobius"/>
    </source>
</evidence>
<dbReference type="Proteomes" id="UP000272781">
    <property type="component" value="Unassembled WGS sequence"/>
</dbReference>
<reference evidence="6" key="3">
    <citation type="submission" date="2019-06" db="EMBL/GenBank/DDBJ databases">
        <title>A comparative analysis of the Nautiliaceae.</title>
        <authorList>
            <person name="Grosche A."/>
            <person name="Smedile F."/>
            <person name="Vetriani C."/>
        </authorList>
    </citation>
    <scope>NUCLEOTIDE SEQUENCE</scope>
    <source>
        <strain evidence="6">TB6</strain>
    </source>
</reference>
<keyword evidence="6" id="KW-0808">Transferase</keyword>
<sequence>MKALVDLFDGKILKYTFLPFILSILFWGVVFYFFSDNIYAFLEGYVSYIPFGESIKNFLATIGSGLVIFIFYYLAVISTLGVFSSFFIDHIVLRINEKHYNLTPKKPTFNDTLKGVLVSIKSFLIYFVIFIFTFFFLFIPVVNIFYQLFMWSLLNKKPLVFDSSYLFANPDEIEKKYNSRIWALVFLTSIVYFIPIVSLFGYTFQLVFMTHFVLKKLKEEK</sequence>
<accession>A0AAJ4RCB4</accession>
<dbReference type="RefSeq" id="WP_123352228.1">
    <property type="nucleotide sequence ID" value="NZ_CP027432.2"/>
</dbReference>
<keyword evidence="4 5" id="KW-0472">Membrane</keyword>
<organism evidence="7 8">
    <name type="scientific">Caminibacter pacificus</name>
    <dbReference type="NCBI Taxonomy" id="1424653"/>
    <lineage>
        <taxon>Bacteria</taxon>
        <taxon>Pseudomonadati</taxon>
        <taxon>Campylobacterota</taxon>
        <taxon>Epsilonproteobacteria</taxon>
        <taxon>Nautiliales</taxon>
        <taxon>Nautiliaceae</taxon>
        <taxon>Caminibacter</taxon>
    </lineage>
</organism>
<keyword evidence="9" id="KW-1185">Reference proteome</keyword>
<dbReference type="Pfam" id="PF07264">
    <property type="entry name" value="EI24"/>
    <property type="match status" value="1"/>
</dbReference>
<evidence type="ECO:0000256" key="1">
    <source>
        <dbReference type="ARBA" id="ARBA00004141"/>
    </source>
</evidence>
<name>A0AAJ4RCB4_9BACT</name>
<evidence type="ECO:0000313" key="8">
    <source>
        <dbReference type="Proteomes" id="UP000272781"/>
    </source>
</evidence>
<feature type="transmembrane region" description="Helical" evidence="5">
    <location>
        <begin position="66"/>
        <end position="88"/>
    </location>
</feature>
<evidence type="ECO:0000256" key="3">
    <source>
        <dbReference type="ARBA" id="ARBA00022989"/>
    </source>
</evidence>
<keyword evidence="2 5" id="KW-0812">Transmembrane</keyword>
<gene>
    <name evidence="6" type="ORF">C6V80_03075</name>
    <name evidence="7" type="ORF">EDC58_0811</name>
</gene>
<reference evidence="7 8" key="2">
    <citation type="submission" date="2018-11" db="EMBL/GenBank/DDBJ databases">
        <title>Genomic Encyclopedia of Type Strains, Phase IV (KMG-IV): sequencing the most valuable type-strain genomes for metagenomic binning, comparative biology and taxonomic classification.</title>
        <authorList>
            <person name="Goeker M."/>
        </authorList>
    </citation>
    <scope>NUCLEOTIDE SEQUENCE [LARGE SCALE GENOMIC DNA]</scope>
    <source>
        <strain evidence="7 8">DSM 27783</strain>
    </source>
</reference>
<evidence type="ECO:0000313" key="9">
    <source>
        <dbReference type="Proteomes" id="UP000298805"/>
    </source>
</evidence>
<keyword evidence="6" id="KW-0418">Kinase</keyword>
<reference evidence="9" key="1">
    <citation type="submission" date="2018-03" db="EMBL/GenBank/DDBJ databases">
        <title>A comparative analysis of the Nautiliaceae.</title>
        <authorList>
            <person name="Grosche A."/>
            <person name="Smedile F."/>
            <person name="Vetriani C."/>
        </authorList>
    </citation>
    <scope>NUCLEOTIDE SEQUENCE [LARGE SCALE GENOMIC DNA]</scope>
    <source>
        <strain evidence="9">TB6</strain>
    </source>
</reference>
<evidence type="ECO:0000256" key="4">
    <source>
        <dbReference type="ARBA" id="ARBA00023136"/>
    </source>
</evidence>
<keyword evidence="3 5" id="KW-1133">Transmembrane helix</keyword>
<dbReference type="GO" id="GO:0016301">
    <property type="term" value="F:kinase activity"/>
    <property type="evidence" value="ECO:0007669"/>
    <property type="project" value="UniProtKB-KW"/>
</dbReference>